<feature type="compositionally biased region" description="Low complexity" evidence="1">
    <location>
        <begin position="148"/>
        <end position="159"/>
    </location>
</feature>
<feature type="region of interest" description="Disordered" evidence="1">
    <location>
        <begin position="1"/>
        <end position="180"/>
    </location>
</feature>
<feature type="non-terminal residue" evidence="2">
    <location>
        <position position="1"/>
    </location>
</feature>
<name>A0A6J4TBS5_9ACTN</name>
<feature type="compositionally biased region" description="Basic residues" evidence="1">
    <location>
        <begin position="57"/>
        <end position="67"/>
    </location>
</feature>
<gene>
    <name evidence="2" type="ORF">AVDCRST_MAG05-3442</name>
</gene>
<evidence type="ECO:0000313" key="2">
    <source>
        <dbReference type="EMBL" id="CAA9518131.1"/>
    </source>
</evidence>
<feature type="compositionally biased region" description="Basic residues" evidence="1">
    <location>
        <begin position="78"/>
        <end position="104"/>
    </location>
</feature>
<feature type="non-terminal residue" evidence="2">
    <location>
        <position position="180"/>
    </location>
</feature>
<reference evidence="2" key="1">
    <citation type="submission" date="2020-02" db="EMBL/GenBank/DDBJ databases">
        <authorList>
            <person name="Meier V. D."/>
        </authorList>
    </citation>
    <scope>NUCLEOTIDE SEQUENCE</scope>
    <source>
        <strain evidence="2">AVDCRST_MAG05</strain>
    </source>
</reference>
<proteinExistence type="predicted"/>
<organism evidence="2">
    <name type="scientific">uncultured Rubrobacteraceae bacterium</name>
    <dbReference type="NCBI Taxonomy" id="349277"/>
    <lineage>
        <taxon>Bacteria</taxon>
        <taxon>Bacillati</taxon>
        <taxon>Actinomycetota</taxon>
        <taxon>Rubrobacteria</taxon>
        <taxon>Rubrobacterales</taxon>
        <taxon>Rubrobacteraceae</taxon>
        <taxon>environmental samples</taxon>
    </lineage>
</organism>
<feature type="compositionally biased region" description="Basic residues" evidence="1">
    <location>
        <begin position="126"/>
        <end position="146"/>
    </location>
</feature>
<protein>
    <submittedName>
        <fullName evidence="2">Substrate-specific component BioY of biotin ECF transporter</fullName>
    </submittedName>
</protein>
<dbReference type="EMBL" id="CADCVM010000382">
    <property type="protein sequence ID" value="CAA9518131.1"/>
    <property type="molecule type" value="Genomic_DNA"/>
</dbReference>
<evidence type="ECO:0000256" key="1">
    <source>
        <dbReference type="SAM" id="MobiDB-lite"/>
    </source>
</evidence>
<accession>A0A6J4TBS5</accession>
<dbReference type="AlphaFoldDB" id="A0A6J4TBS5"/>
<sequence length="180" mass="19415">ERSRDDPGGAHGGFHRGGGPDRDPAGAGPVHFAGAGRHPDRPPAGPALRCPRDGRLPSRRGGRRPGLRRLSGGPWQPARRHGRVPARLPARRRACGDGRRRRGQRAAAARARRGVPVGKPGAGRYIRPRGRVARGARRPLPRRGAGRGRPALRGLRPDQGGPGQPRRRRRRPGDRRVAGL</sequence>